<evidence type="ECO:0000256" key="4">
    <source>
        <dbReference type="ARBA" id="ARBA00022989"/>
    </source>
</evidence>
<dbReference type="GO" id="GO:0005886">
    <property type="term" value="C:plasma membrane"/>
    <property type="evidence" value="ECO:0007669"/>
    <property type="project" value="UniProtKB-SubCell"/>
</dbReference>
<evidence type="ECO:0000313" key="8">
    <source>
        <dbReference type="EMBL" id="RAY15783.1"/>
    </source>
</evidence>
<gene>
    <name evidence="8" type="ORF">DPM19_08400</name>
</gene>
<evidence type="ECO:0000256" key="2">
    <source>
        <dbReference type="ARBA" id="ARBA00022475"/>
    </source>
</evidence>
<evidence type="ECO:0000256" key="3">
    <source>
        <dbReference type="ARBA" id="ARBA00022692"/>
    </source>
</evidence>
<dbReference type="EMBL" id="QLYX01000003">
    <property type="protein sequence ID" value="RAY15783.1"/>
    <property type="molecule type" value="Genomic_DNA"/>
</dbReference>
<keyword evidence="4 6" id="KW-1133">Transmembrane helix</keyword>
<feature type="transmembrane region" description="Helical" evidence="6">
    <location>
        <begin position="81"/>
        <end position="97"/>
    </location>
</feature>
<dbReference type="NCBIfam" id="TIGR03954">
    <property type="entry name" value="integ_memb_HG"/>
    <property type="match status" value="1"/>
</dbReference>
<evidence type="ECO:0000256" key="6">
    <source>
        <dbReference type="SAM" id="Phobius"/>
    </source>
</evidence>
<keyword evidence="2" id="KW-1003">Cell membrane</keyword>
<dbReference type="PANTHER" id="PTHR40077">
    <property type="entry name" value="MEMBRANE PROTEIN-RELATED"/>
    <property type="match status" value="1"/>
</dbReference>
<feature type="transmembrane region" description="Helical" evidence="6">
    <location>
        <begin position="21"/>
        <end position="39"/>
    </location>
</feature>
<keyword evidence="3 6" id="KW-0812">Transmembrane</keyword>
<organism evidence="8 9">
    <name type="scientific">Actinomadura craniellae</name>
    <dbReference type="NCBI Taxonomy" id="2231787"/>
    <lineage>
        <taxon>Bacteria</taxon>
        <taxon>Bacillati</taxon>
        <taxon>Actinomycetota</taxon>
        <taxon>Actinomycetes</taxon>
        <taxon>Streptosporangiales</taxon>
        <taxon>Thermomonosporaceae</taxon>
        <taxon>Actinomadura</taxon>
    </lineage>
</organism>
<dbReference type="InterPro" id="IPR023845">
    <property type="entry name" value="DUF3817_TM"/>
</dbReference>
<comment type="subcellular location">
    <subcellularLocation>
        <location evidence="1">Cell membrane</location>
        <topology evidence="1">Multi-pass membrane protein</topology>
    </subcellularLocation>
</comment>
<reference evidence="8 9" key="1">
    <citation type="submission" date="2018-06" db="EMBL/GenBank/DDBJ databases">
        <title>Actinomadura craniellae sp. nov. isolated from marine sponge Craniella sp.</title>
        <authorList>
            <person name="Li L."/>
            <person name="Xu Q.H."/>
            <person name="Lin H.W."/>
            <person name="Lu Y.H."/>
        </authorList>
    </citation>
    <scope>NUCLEOTIDE SEQUENCE [LARGE SCALE GENOMIC DNA]</scope>
    <source>
        <strain evidence="8 9">LHW63021</strain>
    </source>
</reference>
<evidence type="ECO:0000256" key="1">
    <source>
        <dbReference type="ARBA" id="ARBA00004651"/>
    </source>
</evidence>
<protein>
    <submittedName>
        <fullName evidence="8">DUF3817 domain-containing protein</fullName>
    </submittedName>
</protein>
<dbReference type="Pfam" id="PF12823">
    <property type="entry name" value="DUF3817"/>
    <property type="match status" value="1"/>
</dbReference>
<feature type="domain" description="DUF3817" evidence="7">
    <location>
        <begin position="17"/>
        <end position="102"/>
    </location>
</feature>
<dbReference type="PANTHER" id="PTHR40077:SF1">
    <property type="entry name" value="MEMBRANE PROTEIN"/>
    <property type="match status" value="1"/>
</dbReference>
<comment type="caution">
    <text evidence="8">The sequence shown here is derived from an EMBL/GenBank/DDBJ whole genome shotgun (WGS) entry which is preliminary data.</text>
</comment>
<sequence>MRVPRRGRYVGGVDTVRILRIISIAEATSFLLLLVASVLKRTAEFELGVTVLGPIHGVLFLAYVALVVLARPQLAWTGGRTVLALVAAVLPVAPYFVERHWLRGTPTPARAPETV</sequence>
<dbReference type="Proteomes" id="UP000251891">
    <property type="component" value="Unassembled WGS sequence"/>
</dbReference>
<evidence type="ECO:0000313" key="9">
    <source>
        <dbReference type="Proteomes" id="UP000251891"/>
    </source>
</evidence>
<evidence type="ECO:0000259" key="7">
    <source>
        <dbReference type="Pfam" id="PF12823"/>
    </source>
</evidence>
<keyword evidence="5 6" id="KW-0472">Membrane</keyword>
<accession>A0A365HBY9</accession>
<dbReference type="AlphaFoldDB" id="A0A365HBY9"/>
<dbReference type="OrthoDB" id="3396203at2"/>
<proteinExistence type="predicted"/>
<feature type="transmembrane region" description="Helical" evidence="6">
    <location>
        <begin position="51"/>
        <end position="69"/>
    </location>
</feature>
<evidence type="ECO:0000256" key="5">
    <source>
        <dbReference type="ARBA" id="ARBA00023136"/>
    </source>
</evidence>
<name>A0A365HBY9_9ACTN</name>
<keyword evidence="9" id="KW-1185">Reference proteome</keyword>